<dbReference type="EMBL" id="LSSL01001082">
    <property type="protein sequence ID" value="OLY83087.1"/>
    <property type="molecule type" value="Genomic_DNA"/>
</dbReference>
<dbReference type="SUPFAM" id="SSF82109">
    <property type="entry name" value="MIR domain"/>
    <property type="match status" value="1"/>
</dbReference>
<evidence type="ECO:0000256" key="1">
    <source>
        <dbReference type="ARBA" id="ARBA00022729"/>
    </source>
</evidence>
<dbReference type="SMART" id="SM00472">
    <property type="entry name" value="MIR"/>
    <property type="match status" value="3"/>
</dbReference>
<feature type="compositionally biased region" description="Polar residues" evidence="3">
    <location>
        <begin position="110"/>
        <end position="119"/>
    </location>
</feature>
<feature type="domain" description="MIR" evidence="5">
    <location>
        <begin position="276"/>
        <end position="331"/>
    </location>
</feature>
<evidence type="ECO:0000256" key="3">
    <source>
        <dbReference type="SAM" id="MobiDB-lite"/>
    </source>
</evidence>
<feature type="transmembrane region" description="Helical" evidence="4">
    <location>
        <begin position="189"/>
        <end position="213"/>
    </location>
</feature>
<protein>
    <submittedName>
        <fullName evidence="6">Stromal cell-derived factor 2-like protein</fullName>
    </submittedName>
</protein>
<evidence type="ECO:0000313" key="7">
    <source>
        <dbReference type="Proteomes" id="UP000187455"/>
    </source>
</evidence>
<dbReference type="STRING" id="133383.A0A1R0H1S0"/>
<name>A0A1R0H1S0_9FUNG</name>
<dbReference type="PROSITE" id="PS50919">
    <property type="entry name" value="MIR"/>
    <property type="match status" value="3"/>
</dbReference>
<feature type="compositionally biased region" description="Polar residues" evidence="3">
    <location>
        <begin position="91"/>
        <end position="100"/>
    </location>
</feature>
<comment type="caution">
    <text evidence="6">The sequence shown here is derived from an EMBL/GenBank/DDBJ whole genome shotgun (WGS) entry which is preliminary data.</text>
</comment>
<feature type="compositionally biased region" description="Polar residues" evidence="3">
    <location>
        <begin position="223"/>
        <end position="233"/>
    </location>
</feature>
<reference evidence="6 7" key="1">
    <citation type="journal article" date="2016" name="Mol. Biol. Evol.">
        <title>Genome-Wide Survey of Gut Fungi (Harpellales) Reveals the First Horizontally Transferred Ubiquitin Gene from a Mosquito Host.</title>
        <authorList>
            <person name="Wang Y."/>
            <person name="White M.M."/>
            <person name="Kvist S."/>
            <person name="Moncalvo J.M."/>
        </authorList>
    </citation>
    <scope>NUCLEOTIDE SEQUENCE [LARGE SCALE GENOMIC DNA]</scope>
    <source>
        <strain evidence="6 7">ALG-7-W6</strain>
    </source>
</reference>
<feature type="compositionally biased region" description="Polar residues" evidence="3">
    <location>
        <begin position="14"/>
        <end position="26"/>
    </location>
</feature>
<sequence length="456" mass="51097">MDYNGDNWAPSASVYGQTPRPINSSRHNLDQDYRDSLNHQAVHEVGQGRPPYPKGYNPRPNLNQINLPNPEAHQSFGNINYQGYEDPRPDNSYSNLSSAFQPRPRPISNYPGTQSGSMTNQSLPTMHFQNSNSQQVQPGFIQPSGHTSYNVEMDSNVHISGYQQNLVSSGDYTQDEIVKSKKKGENKKWMGLAVGSAIGIGAATAIGAGIYAMTKGDHKVQDSPGQQQGNSSNDGDDYNCYSNDSHTHNDKFSSFTTSNGSATPREYPMLRQNANDPEIRIGTVVALKHNMTGRFLHSDSSKISLSGSNQQMVYCHRWNISENDWWQVIPANHDVVPPGQKVTYGSVIRLLHVSSSRHLHSHTNFFCPKTKQNEATCFGDLDYSDSNDHWVVERYGSDKKHGEIWKSNEVVVFRHQQTGLTLHSHDILYSEDVQSVTAFGDGHEENDKWRVFLTQH</sequence>
<feature type="region of interest" description="Disordered" evidence="3">
    <location>
        <begin position="44"/>
        <end position="119"/>
    </location>
</feature>
<evidence type="ECO:0000256" key="4">
    <source>
        <dbReference type="SAM" id="Phobius"/>
    </source>
</evidence>
<organism evidence="6 7">
    <name type="scientific">Smittium mucronatum</name>
    <dbReference type="NCBI Taxonomy" id="133383"/>
    <lineage>
        <taxon>Eukaryota</taxon>
        <taxon>Fungi</taxon>
        <taxon>Fungi incertae sedis</taxon>
        <taxon>Zoopagomycota</taxon>
        <taxon>Kickxellomycotina</taxon>
        <taxon>Harpellomycetes</taxon>
        <taxon>Harpellales</taxon>
        <taxon>Legeriomycetaceae</taxon>
        <taxon>Smittium</taxon>
    </lineage>
</organism>
<proteinExistence type="predicted"/>
<evidence type="ECO:0000313" key="6">
    <source>
        <dbReference type="EMBL" id="OLY83087.1"/>
    </source>
</evidence>
<dbReference type="Proteomes" id="UP000187455">
    <property type="component" value="Unassembled WGS sequence"/>
</dbReference>
<dbReference type="InterPro" id="IPR016093">
    <property type="entry name" value="MIR_motif"/>
</dbReference>
<accession>A0A1R0H1S0</accession>
<feature type="domain" description="MIR" evidence="5">
    <location>
        <begin position="402"/>
        <end position="454"/>
    </location>
</feature>
<keyword evidence="4" id="KW-0812">Transmembrane</keyword>
<dbReference type="AlphaFoldDB" id="A0A1R0H1S0"/>
<gene>
    <name evidence="6" type="ORF">AYI68_g2781</name>
</gene>
<keyword evidence="7" id="KW-1185">Reference proteome</keyword>
<keyword evidence="1" id="KW-0732">Signal</keyword>
<keyword evidence="4" id="KW-1133">Transmembrane helix</keyword>
<keyword evidence="2" id="KW-0677">Repeat</keyword>
<feature type="region of interest" description="Disordered" evidence="3">
    <location>
        <begin position="1"/>
        <end position="30"/>
    </location>
</feature>
<dbReference type="OrthoDB" id="5588846at2759"/>
<feature type="compositionally biased region" description="Polar residues" evidence="3">
    <location>
        <begin position="252"/>
        <end position="262"/>
    </location>
</feature>
<dbReference type="CDD" id="cd23263">
    <property type="entry name" value="beta-trefoil_MIR"/>
    <property type="match status" value="1"/>
</dbReference>
<evidence type="ECO:0000256" key="2">
    <source>
        <dbReference type="ARBA" id="ARBA00022737"/>
    </source>
</evidence>
<dbReference type="PANTHER" id="PTHR46809">
    <property type="entry name" value="STROMAL CELL-DERIVED FACTOR 2-LIKE PROTEIN"/>
    <property type="match status" value="1"/>
</dbReference>
<dbReference type="InterPro" id="IPR036300">
    <property type="entry name" value="MIR_dom_sf"/>
</dbReference>
<dbReference type="Gene3D" id="2.80.10.50">
    <property type="match status" value="1"/>
</dbReference>
<feature type="domain" description="MIR" evidence="5">
    <location>
        <begin position="339"/>
        <end position="395"/>
    </location>
</feature>
<feature type="region of interest" description="Disordered" evidence="3">
    <location>
        <begin position="217"/>
        <end position="266"/>
    </location>
</feature>
<evidence type="ECO:0000259" key="5">
    <source>
        <dbReference type="PROSITE" id="PS50919"/>
    </source>
</evidence>
<dbReference type="PANTHER" id="PTHR46809:SF2">
    <property type="entry name" value="GH21273P"/>
    <property type="match status" value="1"/>
</dbReference>
<keyword evidence="4" id="KW-0472">Membrane</keyword>